<sequence>MAEPKTSEDDNLKREMKKASKKSSKKTIAPPPGEGGPSLGVASPTAAAGAQKSSPPTSASTPQKPHSSVPKTPPQAQPSMSDVPKMNFHAANLGTVAEPKGGTTEGAMDDKLKKKSTKKKAPDATTAVAPPGISTGLVTGVAAMPGGGAPTVASLQSPTTSFQECKERRRRRASSSCGASRGQTAEAERGGETKKRKEELERQALDMARREEEARQRELRKVEALAALNANAEECQEEDDYDEDFENYDDGGFEEPDEPAQAKKLSTNALQAESKPQTPSSGGASKKATTAKQTPAAPKDAKEAKGTGSKKATSGVSASIAGLKHSIDPRAKRVKVSKPPANEILDKKKMETERFDMFQLAPLTDFDKYMGQLRVCAVRQVFVQTNDDARSVQTQTKPRAMKDQSMLFPDDMGVDAALTDSTTTTTSSRRFIGFLARASHACEVLLEENLMYADGASNQQQHDTIPQSQCDTASLNGFSAKQVSINADHALFQYRPLLGTVCHDMAFSLQVSHWLVGGYGPADDGDNNAPFADKSILSVWDINQVQSPVRCACMRWLRAEGVVSCVGFGPGRDMFVLSGSDEGAVQVWDLRLPPSPHFEGCRAGDPVWEKRYVVQFANVLVLQYSVAARANFQFGSLDNRGLLVVWSVIECRTDHECVFVLYLSSIYQYTDSTLHNHTLGSRALSIDSCVEIGGRVKLVKTAVIDSVVAPSLLVGPSANEFAFFPADPNQFVVGTTGGAIVHGSRFDKKLGVKAYRRGGDYGGGGVSAVTSLAFHPTLSQYFLAGYADGSLRYDYCSHRPFFLFHVDLARDIASWYDVALGVSRVMWSPSRPSVFYVLYTNGTLTIWDLLTSRMMPVVTESAGPCVATKRKGKRSNYLVDIYFIGGRRRADIARTCRPSIAIAGASSKPLAIHELCGPLTQKTKDETASVDTLLAGVV</sequence>
<feature type="compositionally biased region" description="Polar residues" evidence="2">
    <location>
        <begin position="264"/>
        <end position="283"/>
    </location>
</feature>
<dbReference type="SUPFAM" id="SSF50978">
    <property type="entry name" value="WD40 repeat-like"/>
    <property type="match status" value="1"/>
</dbReference>
<dbReference type="GO" id="GO:0045503">
    <property type="term" value="F:dynein light chain binding"/>
    <property type="evidence" value="ECO:0007669"/>
    <property type="project" value="InterPro"/>
</dbReference>
<dbReference type="Gene3D" id="2.130.10.10">
    <property type="entry name" value="YVTN repeat-like/Quinoprotein amine dehydrogenase"/>
    <property type="match status" value="2"/>
</dbReference>
<feature type="repeat" description="WD" evidence="1">
    <location>
        <begin position="563"/>
        <end position="591"/>
    </location>
</feature>
<dbReference type="SMART" id="SM00320">
    <property type="entry name" value="WD40"/>
    <property type="match status" value="3"/>
</dbReference>
<feature type="compositionally biased region" description="Basic and acidic residues" evidence="2">
    <location>
        <begin position="1"/>
        <end position="18"/>
    </location>
</feature>
<dbReference type="InterPro" id="IPR042505">
    <property type="entry name" value="DYNC2I1"/>
</dbReference>
<dbReference type="InterPro" id="IPR001680">
    <property type="entry name" value="WD40_rpt"/>
</dbReference>
<feature type="region of interest" description="Disordered" evidence="2">
    <location>
        <begin position="1"/>
        <end position="134"/>
    </location>
</feature>
<evidence type="ECO:0000256" key="2">
    <source>
        <dbReference type="SAM" id="MobiDB-lite"/>
    </source>
</evidence>
<name>A0A6A5AB63_APHAT</name>
<dbReference type="PROSITE" id="PS50082">
    <property type="entry name" value="WD_REPEATS_2"/>
    <property type="match status" value="1"/>
</dbReference>
<feature type="region of interest" description="Disordered" evidence="2">
    <location>
        <begin position="230"/>
        <end position="324"/>
    </location>
</feature>
<feature type="compositionally biased region" description="Polar residues" evidence="2">
    <location>
        <begin position="51"/>
        <end position="70"/>
    </location>
</feature>
<dbReference type="InterPro" id="IPR015943">
    <property type="entry name" value="WD40/YVTN_repeat-like_dom_sf"/>
</dbReference>
<dbReference type="VEuPathDB" id="FungiDB:H257_02186"/>
<keyword evidence="1" id="KW-0853">WD repeat</keyword>
<dbReference type="PANTHER" id="PTHR16022">
    <property type="entry name" value="WD REPEAT DOMAIN 60"/>
    <property type="match status" value="1"/>
</dbReference>
<proteinExistence type="predicted"/>
<feature type="compositionally biased region" description="Polar residues" evidence="2">
    <location>
        <begin position="153"/>
        <end position="163"/>
    </location>
</feature>
<evidence type="ECO:0000313" key="3">
    <source>
        <dbReference type="EMBL" id="KAF0723405.1"/>
    </source>
</evidence>
<gene>
    <name evidence="3" type="ORF">AaE_009878</name>
</gene>
<accession>A0A6A5AB63</accession>
<feature type="compositionally biased region" description="Acidic residues" evidence="2">
    <location>
        <begin position="234"/>
        <end position="258"/>
    </location>
</feature>
<dbReference type="GO" id="GO:0042073">
    <property type="term" value="P:intraciliary transport"/>
    <property type="evidence" value="ECO:0007669"/>
    <property type="project" value="InterPro"/>
</dbReference>
<dbReference type="EMBL" id="VJMI01015821">
    <property type="protein sequence ID" value="KAF0723405.1"/>
    <property type="molecule type" value="Genomic_DNA"/>
</dbReference>
<dbReference type="AlphaFoldDB" id="A0A6A5AB63"/>
<dbReference type="GO" id="GO:0005929">
    <property type="term" value="C:cilium"/>
    <property type="evidence" value="ECO:0007669"/>
    <property type="project" value="GOC"/>
</dbReference>
<dbReference type="PANTHER" id="PTHR16022:SF0">
    <property type="entry name" value="CYTOPLASMIC DYNEIN 2 INTERMEDIATE CHAIN 1"/>
    <property type="match status" value="1"/>
</dbReference>
<organism evidence="3 4">
    <name type="scientific">Aphanomyces astaci</name>
    <name type="common">Crayfish plague agent</name>
    <dbReference type="NCBI Taxonomy" id="112090"/>
    <lineage>
        <taxon>Eukaryota</taxon>
        <taxon>Sar</taxon>
        <taxon>Stramenopiles</taxon>
        <taxon>Oomycota</taxon>
        <taxon>Saprolegniomycetes</taxon>
        <taxon>Saprolegniales</taxon>
        <taxon>Verrucalvaceae</taxon>
        <taxon>Aphanomyces</taxon>
    </lineage>
</organism>
<comment type="caution">
    <text evidence="3">The sequence shown here is derived from an EMBL/GenBank/DDBJ whole genome shotgun (WGS) entry which is preliminary data.</text>
</comment>
<evidence type="ECO:0000313" key="4">
    <source>
        <dbReference type="Proteomes" id="UP000469452"/>
    </source>
</evidence>
<dbReference type="GO" id="GO:0005868">
    <property type="term" value="C:cytoplasmic dynein complex"/>
    <property type="evidence" value="ECO:0007669"/>
    <property type="project" value="InterPro"/>
</dbReference>
<reference evidence="3 4" key="1">
    <citation type="submission" date="2019-06" db="EMBL/GenBank/DDBJ databases">
        <title>Genomics analysis of Aphanomyces spp. identifies a new class of oomycete effector associated with host adaptation.</title>
        <authorList>
            <person name="Gaulin E."/>
        </authorList>
    </citation>
    <scope>NUCLEOTIDE SEQUENCE [LARGE SCALE GENOMIC DNA]</scope>
    <source>
        <strain evidence="3 4">E</strain>
    </source>
</reference>
<dbReference type="InterPro" id="IPR036322">
    <property type="entry name" value="WD40_repeat_dom_sf"/>
</dbReference>
<protein>
    <submittedName>
        <fullName evidence="3">Uncharacterized protein</fullName>
    </submittedName>
</protein>
<feature type="compositionally biased region" description="Basic and acidic residues" evidence="2">
    <location>
        <begin position="186"/>
        <end position="218"/>
    </location>
</feature>
<dbReference type="Proteomes" id="UP000469452">
    <property type="component" value="Unassembled WGS sequence"/>
</dbReference>
<dbReference type="GO" id="GO:0045504">
    <property type="term" value="F:dynein heavy chain binding"/>
    <property type="evidence" value="ECO:0007669"/>
    <property type="project" value="InterPro"/>
</dbReference>
<evidence type="ECO:0000256" key="1">
    <source>
        <dbReference type="PROSITE-ProRule" id="PRU00221"/>
    </source>
</evidence>
<feature type="region of interest" description="Disordered" evidence="2">
    <location>
        <begin position="149"/>
        <end position="218"/>
    </location>
</feature>
<feature type="compositionally biased region" description="Low complexity" evidence="2">
    <location>
        <begin position="286"/>
        <end position="298"/>
    </location>
</feature>